<dbReference type="GO" id="GO:0016787">
    <property type="term" value="F:hydrolase activity"/>
    <property type="evidence" value="ECO:0007669"/>
    <property type="project" value="UniProtKB-KW"/>
</dbReference>
<dbReference type="PANTHER" id="PTHR43084">
    <property type="entry name" value="PERSULFIDE DIOXYGENASE ETHE1"/>
    <property type="match status" value="1"/>
</dbReference>
<dbReference type="Gene3D" id="3.60.15.10">
    <property type="entry name" value="Ribonuclease Z/Hydroxyacylglutathione hydrolase-like"/>
    <property type="match status" value="1"/>
</dbReference>
<accession>A0A1B2LW63</accession>
<dbReference type="InterPro" id="IPR001279">
    <property type="entry name" value="Metallo-B-lactamas"/>
</dbReference>
<evidence type="ECO:0000313" key="4">
    <source>
        <dbReference type="Proteomes" id="UP000093391"/>
    </source>
</evidence>
<name>A0A1B2LW63_9GAMM</name>
<dbReference type="GO" id="GO:0006749">
    <property type="term" value="P:glutathione metabolic process"/>
    <property type="evidence" value="ECO:0007669"/>
    <property type="project" value="InterPro"/>
</dbReference>
<dbReference type="OrthoDB" id="9784009at2"/>
<dbReference type="GO" id="GO:0050313">
    <property type="term" value="F:sulfur dioxygenase activity"/>
    <property type="evidence" value="ECO:0007669"/>
    <property type="project" value="InterPro"/>
</dbReference>
<dbReference type="InterPro" id="IPR044528">
    <property type="entry name" value="POD-like_MBL-fold"/>
</dbReference>
<sequence length="285" mass="32339">MQQIADIQAFFDPQTHSFSYVVADPVRKQCAVIDSVLNFDPVSATTTTVLADQIIAYIEQQQLQLQWILETHVHADHLTAAQYLKQKLGGCIAMSQQIARVQQRFAQIYQLEAKPTDFDYLFADQERFYIGELAAYTLATPGHTPACLSYVVADAIFVGDTLFMPDYGTARCDFPDGDAAELYASIQKIYQFPAQTRLFLCHDYLPLGREQYGYQTDVGRQKQHNIHIHQGIALEDFVAMRQQRDAQLSMPRLMLMALPINMQAGRLPPCEDNGIAYLKIPLNYF</sequence>
<feature type="domain" description="Metallo-beta-lactamase" evidence="2">
    <location>
        <begin position="16"/>
        <end position="202"/>
    </location>
</feature>
<dbReference type="InterPro" id="IPR036866">
    <property type="entry name" value="RibonucZ/Hydroxyglut_hydro"/>
</dbReference>
<dbReference type="GO" id="GO:0070813">
    <property type="term" value="P:hydrogen sulfide metabolic process"/>
    <property type="evidence" value="ECO:0007669"/>
    <property type="project" value="TreeGrafter"/>
</dbReference>
<organism evidence="3 4">
    <name type="scientific">Acinetobacter larvae</name>
    <dbReference type="NCBI Taxonomy" id="1789224"/>
    <lineage>
        <taxon>Bacteria</taxon>
        <taxon>Pseudomonadati</taxon>
        <taxon>Pseudomonadota</taxon>
        <taxon>Gammaproteobacteria</taxon>
        <taxon>Moraxellales</taxon>
        <taxon>Moraxellaceae</taxon>
        <taxon>Acinetobacter</taxon>
    </lineage>
</organism>
<evidence type="ECO:0000259" key="2">
    <source>
        <dbReference type="SMART" id="SM00849"/>
    </source>
</evidence>
<gene>
    <name evidence="3" type="ORF">BFG52_01640</name>
</gene>
<dbReference type="SMART" id="SM00849">
    <property type="entry name" value="Lactamase_B"/>
    <property type="match status" value="1"/>
</dbReference>
<dbReference type="Pfam" id="PF00753">
    <property type="entry name" value="Lactamase_B"/>
    <property type="match status" value="1"/>
</dbReference>
<dbReference type="AlphaFoldDB" id="A0A1B2LW63"/>
<dbReference type="GO" id="GO:0046872">
    <property type="term" value="F:metal ion binding"/>
    <property type="evidence" value="ECO:0007669"/>
    <property type="project" value="UniProtKB-KW"/>
</dbReference>
<evidence type="ECO:0000313" key="3">
    <source>
        <dbReference type="EMBL" id="AOA57180.1"/>
    </source>
</evidence>
<dbReference type="STRING" id="1789224.BFG52_01640"/>
<protein>
    <submittedName>
        <fullName evidence="3">MBL fold metallo-hydrolase</fullName>
    </submittedName>
</protein>
<keyword evidence="3" id="KW-0378">Hydrolase</keyword>
<dbReference type="InterPro" id="IPR051682">
    <property type="entry name" value="Mito_Persulfide_Diox"/>
</dbReference>
<reference evidence="3 4" key="1">
    <citation type="submission" date="2016-08" db="EMBL/GenBank/DDBJ databases">
        <authorList>
            <person name="Seilhamer J.J."/>
        </authorList>
    </citation>
    <scope>NUCLEOTIDE SEQUENCE [LARGE SCALE GENOMIC DNA]</scope>
    <source>
        <strain evidence="3 4">BRTC-1</strain>
    </source>
</reference>
<dbReference type="CDD" id="cd07724">
    <property type="entry name" value="POD-like_MBL-fold"/>
    <property type="match status" value="1"/>
</dbReference>
<proteinExistence type="predicted"/>
<keyword evidence="1" id="KW-0479">Metal-binding</keyword>
<dbReference type="RefSeq" id="WP_067551729.1">
    <property type="nucleotide sequence ID" value="NZ_CP016895.1"/>
</dbReference>
<dbReference type="KEGG" id="ala:BFG52_01640"/>
<evidence type="ECO:0000256" key="1">
    <source>
        <dbReference type="ARBA" id="ARBA00022723"/>
    </source>
</evidence>
<dbReference type="Proteomes" id="UP000093391">
    <property type="component" value="Chromosome"/>
</dbReference>
<dbReference type="EMBL" id="CP016895">
    <property type="protein sequence ID" value="AOA57180.1"/>
    <property type="molecule type" value="Genomic_DNA"/>
</dbReference>
<keyword evidence="4" id="KW-1185">Reference proteome</keyword>
<dbReference type="SUPFAM" id="SSF56281">
    <property type="entry name" value="Metallo-hydrolase/oxidoreductase"/>
    <property type="match status" value="1"/>
</dbReference>
<dbReference type="PANTHER" id="PTHR43084:SF1">
    <property type="entry name" value="PERSULFIDE DIOXYGENASE ETHE1, MITOCHONDRIAL"/>
    <property type="match status" value="1"/>
</dbReference>